<proteinExistence type="predicted"/>
<dbReference type="InterPro" id="IPR050194">
    <property type="entry name" value="Glycosyltransferase_grp1"/>
</dbReference>
<feature type="domain" description="Glycosyl transferase family 1" evidence="1">
    <location>
        <begin position="157"/>
        <end position="310"/>
    </location>
</feature>
<accession>A0A0F9FDN1</accession>
<dbReference type="Pfam" id="PF00534">
    <property type="entry name" value="Glycos_transf_1"/>
    <property type="match status" value="1"/>
</dbReference>
<dbReference type="PANTHER" id="PTHR45947:SF14">
    <property type="entry name" value="SLL1723 PROTEIN"/>
    <property type="match status" value="1"/>
</dbReference>
<dbReference type="EMBL" id="LAZR01024008">
    <property type="protein sequence ID" value="KKL76556.1"/>
    <property type="molecule type" value="Genomic_DNA"/>
</dbReference>
<name>A0A0F9FDN1_9ZZZZ</name>
<dbReference type="InterPro" id="IPR001296">
    <property type="entry name" value="Glyco_trans_1"/>
</dbReference>
<dbReference type="GO" id="GO:0016757">
    <property type="term" value="F:glycosyltransferase activity"/>
    <property type="evidence" value="ECO:0007669"/>
    <property type="project" value="InterPro"/>
</dbReference>
<dbReference type="CDD" id="cd03801">
    <property type="entry name" value="GT4_PimA-like"/>
    <property type="match status" value="1"/>
</dbReference>
<evidence type="ECO:0000313" key="2">
    <source>
        <dbReference type="EMBL" id="KKL76556.1"/>
    </source>
</evidence>
<comment type="caution">
    <text evidence="2">The sequence shown here is derived from an EMBL/GenBank/DDBJ whole genome shotgun (WGS) entry which is preliminary data.</text>
</comment>
<protein>
    <recommendedName>
        <fullName evidence="1">Glycosyl transferase family 1 domain-containing protein</fullName>
    </recommendedName>
</protein>
<dbReference type="SUPFAM" id="SSF53756">
    <property type="entry name" value="UDP-Glycosyltransferase/glycogen phosphorylase"/>
    <property type="match status" value="1"/>
</dbReference>
<dbReference type="Gene3D" id="3.40.50.2000">
    <property type="entry name" value="Glycogen Phosphorylase B"/>
    <property type="match status" value="2"/>
</dbReference>
<dbReference type="AlphaFoldDB" id="A0A0F9FDN1"/>
<reference evidence="2" key="1">
    <citation type="journal article" date="2015" name="Nature">
        <title>Complex archaea that bridge the gap between prokaryotes and eukaryotes.</title>
        <authorList>
            <person name="Spang A."/>
            <person name="Saw J.H."/>
            <person name="Jorgensen S.L."/>
            <person name="Zaremba-Niedzwiedzka K."/>
            <person name="Martijn J."/>
            <person name="Lind A.E."/>
            <person name="van Eijk R."/>
            <person name="Schleper C."/>
            <person name="Guy L."/>
            <person name="Ettema T.J."/>
        </authorList>
    </citation>
    <scope>NUCLEOTIDE SEQUENCE</scope>
</reference>
<gene>
    <name evidence="2" type="ORF">LCGC14_2043670</name>
</gene>
<organism evidence="2">
    <name type="scientific">marine sediment metagenome</name>
    <dbReference type="NCBI Taxonomy" id="412755"/>
    <lineage>
        <taxon>unclassified sequences</taxon>
        <taxon>metagenomes</taxon>
        <taxon>ecological metagenomes</taxon>
    </lineage>
</organism>
<evidence type="ECO:0000259" key="1">
    <source>
        <dbReference type="Pfam" id="PF00534"/>
    </source>
</evidence>
<sequence length="343" mass="38922">MSVGFISVRPNPVHREFMKGAQSQLFGGWFMGLAKSKKPWLNKLHNRFLSPASGFFNALPYYNQYDYIVVPDYGLILGVWIKRISSNTKLIYFNYSPFFYDFPNKSIWKQRYFRHWLKEIDGMISASYMVDQIAKKEMDVPSVVSYPYGGEDFAGVNQEPNAKHLIVISSLHKTKGIVRAIEVYRSVRERLGSNPKLFILGDGPMKKELASMVRDDPLICLLGHQPLEVVQRYLAQSFVLLQLCFLDSFPVSVLEAGSVGVFPVVSDSVGSSEVLPPELTVGGGEAKEAVEKVMALYRLSPELRAGLRNRVKEIVSSFCKERQVADFRAKFWKLLEQLNDGQD</sequence>
<dbReference type="PANTHER" id="PTHR45947">
    <property type="entry name" value="SULFOQUINOVOSYL TRANSFERASE SQD2"/>
    <property type="match status" value="1"/>
</dbReference>